<dbReference type="EMBL" id="CP031358">
    <property type="protein sequence ID" value="AXK44095.1"/>
    <property type="molecule type" value="Genomic_DNA"/>
</dbReference>
<dbReference type="KEGG" id="err:DVR09_16715"/>
<protein>
    <submittedName>
        <fullName evidence="1">Uncharacterized protein</fullName>
    </submittedName>
</protein>
<gene>
    <name evidence="1" type="ORF">DVR09_16715</name>
</gene>
<dbReference type="AlphaFoldDB" id="A0A345YJJ3"/>
<keyword evidence="1" id="KW-0614">Plasmid</keyword>
<evidence type="ECO:0000313" key="1">
    <source>
        <dbReference type="EMBL" id="AXK44095.1"/>
    </source>
</evidence>
<dbReference type="RefSeq" id="WP_115418408.1">
    <property type="nucleotide sequence ID" value="NZ_CP031358.1"/>
</dbReference>
<geneLocation type="plasmid" evidence="1 2">
    <name>unnamed</name>
</geneLocation>
<keyword evidence="2" id="KW-1185">Reference proteome</keyword>
<organism evidence="1 2">
    <name type="scientific">Erythrobacter aureus</name>
    <dbReference type="NCBI Taxonomy" id="2182384"/>
    <lineage>
        <taxon>Bacteria</taxon>
        <taxon>Pseudomonadati</taxon>
        <taxon>Pseudomonadota</taxon>
        <taxon>Alphaproteobacteria</taxon>
        <taxon>Sphingomonadales</taxon>
        <taxon>Erythrobacteraceae</taxon>
        <taxon>Erythrobacter/Porphyrobacter group</taxon>
        <taxon>Erythrobacter</taxon>
    </lineage>
</organism>
<sequence length="190" mass="21304">MGIQLAPPRELTCAVENAHLFEDLEDDEFDPSRPAPVELLVRNIDPEDKEWATHHGLSKMRRANEGASFLAVTPDVQIISVRGAQPLHHDRHIAWADLPYSSEHTWNLVVEPSDGQMLVLETSKENFEHFRLVEDAFIYFNTSNGHMVTRKQEGDQVVIAQVQGFGPHEAEAALTRLKAVLSARPTPTPV</sequence>
<dbReference type="Proteomes" id="UP000254508">
    <property type="component" value="Plasmid unnamed"/>
</dbReference>
<reference evidence="1 2" key="1">
    <citation type="submission" date="2018-07" db="EMBL/GenBank/DDBJ databases">
        <title>Genome sequence of Erythrobacter strain YH-07, an antagonistic bacterium isolated from Yellow Sea.</title>
        <authorList>
            <person name="Tang T."/>
            <person name="Liu Q."/>
            <person name="Sun X."/>
        </authorList>
    </citation>
    <scope>NUCLEOTIDE SEQUENCE [LARGE SCALE GENOMIC DNA]</scope>
    <source>
        <strain evidence="1 2">YH-07</strain>
        <plasmid evidence="1 2">unnamed</plasmid>
    </source>
</reference>
<name>A0A345YJJ3_9SPHN</name>
<accession>A0A345YJJ3</accession>
<proteinExistence type="predicted"/>
<evidence type="ECO:0000313" key="2">
    <source>
        <dbReference type="Proteomes" id="UP000254508"/>
    </source>
</evidence>